<name>A0A8E2BEK4_9HYPH</name>
<comment type="caution">
    <text evidence="2">The sequence shown here is derived from an EMBL/GenBank/DDBJ whole genome shotgun (WGS) entry which is preliminary data.</text>
</comment>
<sequence length="72" mass="7533">MSAAPGKPIPAACGDWAAMKAAYRFFDNPRVTQHSVLAGHFAATAASEGPVLLLQDTAEFIYSRAKPGSPPC</sequence>
<accession>A0A8E2BEK4</accession>
<dbReference type="EMBL" id="JACHGI010000014">
    <property type="protein sequence ID" value="MBB6469163.1"/>
    <property type="molecule type" value="Genomic_DNA"/>
</dbReference>
<organism evidence="2 3">
    <name type="scientific">Aminobacter carboxidus</name>
    <dbReference type="NCBI Taxonomy" id="376165"/>
    <lineage>
        <taxon>Bacteria</taxon>
        <taxon>Pseudomonadati</taxon>
        <taxon>Pseudomonadota</taxon>
        <taxon>Alphaproteobacteria</taxon>
        <taxon>Hyphomicrobiales</taxon>
        <taxon>Phyllobacteriaceae</taxon>
        <taxon>Aminobacter</taxon>
    </lineage>
</organism>
<dbReference type="SUPFAM" id="SSF53098">
    <property type="entry name" value="Ribonuclease H-like"/>
    <property type="match status" value="1"/>
</dbReference>
<dbReference type="Pfam" id="PF14706">
    <property type="entry name" value="Tnp_DNA_bind"/>
    <property type="match status" value="1"/>
</dbReference>
<dbReference type="InterPro" id="IPR038215">
    <property type="entry name" value="TN5-like_N_sf"/>
</dbReference>
<protein>
    <recommendedName>
        <fullName evidence="1">Transposase Tn5-like N-terminal domain-containing protein</fullName>
    </recommendedName>
</protein>
<dbReference type="InterPro" id="IPR012337">
    <property type="entry name" value="RNaseH-like_sf"/>
</dbReference>
<evidence type="ECO:0000313" key="2">
    <source>
        <dbReference type="EMBL" id="MBB6469163.1"/>
    </source>
</evidence>
<dbReference type="AlphaFoldDB" id="A0A8E2BEK4"/>
<feature type="domain" description="Transposase Tn5-like N-terminal" evidence="1">
    <location>
        <begin position="3"/>
        <end position="31"/>
    </location>
</feature>
<dbReference type="InterPro" id="IPR014735">
    <property type="entry name" value="Transposase_Tn5-like_N"/>
</dbReference>
<reference evidence="2 3" key="1">
    <citation type="submission" date="2020-08" db="EMBL/GenBank/DDBJ databases">
        <title>Genomic Encyclopedia of Type Strains, Phase IV (KMG-IV): sequencing the most valuable type-strain genomes for metagenomic binning, comparative biology and taxonomic classification.</title>
        <authorList>
            <person name="Goeker M."/>
        </authorList>
    </citation>
    <scope>NUCLEOTIDE SEQUENCE [LARGE SCALE GENOMIC DNA]</scope>
    <source>
        <strain evidence="2 3">DSM 17454</strain>
    </source>
</reference>
<proteinExistence type="predicted"/>
<dbReference type="Proteomes" id="UP000532373">
    <property type="component" value="Unassembled WGS sequence"/>
</dbReference>
<dbReference type="Gene3D" id="1.10.246.40">
    <property type="entry name" value="Tn5 transposase, domain 1"/>
    <property type="match status" value="1"/>
</dbReference>
<evidence type="ECO:0000259" key="1">
    <source>
        <dbReference type="Pfam" id="PF14706"/>
    </source>
</evidence>
<evidence type="ECO:0000313" key="3">
    <source>
        <dbReference type="Proteomes" id="UP000532373"/>
    </source>
</evidence>
<gene>
    <name evidence="2" type="ORF">HNQ96_005052</name>
</gene>